<organism evidence="2 3">
    <name type="scientific">Ajellomyces dermatitidis (strain ER-3 / ATCC MYA-2586)</name>
    <name type="common">Blastomyces dermatitidis</name>
    <dbReference type="NCBI Taxonomy" id="559297"/>
    <lineage>
        <taxon>Eukaryota</taxon>
        <taxon>Fungi</taxon>
        <taxon>Dikarya</taxon>
        <taxon>Ascomycota</taxon>
        <taxon>Pezizomycotina</taxon>
        <taxon>Eurotiomycetes</taxon>
        <taxon>Eurotiomycetidae</taxon>
        <taxon>Onygenales</taxon>
        <taxon>Ajellomycetaceae</taxon>
        <taxon>Blastomyces</taxon>
    </lineage>
</organism>
<feature type="region of interest" description="Disordered" evidence="1">
    <location>
        <begin position="62"/>
        <end position="99"/>
    </location>
</feature>
<proteinExistence type="predicted"/>
<dbReference type="RefSeq" id="XP_045275979.1">
    <property type="nucleotide sequence ID" value="XM_045419747.1"/>
</dbReference>
<keyword evidence="3" id="KW-1185">Reference proteome</keyword>
<reference evidence="3" key="1">
    <citation type="journal article" date="2015" name="PLoS Genet.">
        <title>The dynamic genome and transcriptome of the human fungal pathogen Blastomyces and close relative Emmonsia.</title>
        <authorList>
            <person name="Munoz J.F."/>
            <person name="Gauthier G.M."/>
            <person name="Desjardins C.A."/>
            <person name="Gallo J.E."/>
            <person name="Holder J."/>
            <person name="Sullivan T.D."/>
            <person name="Marty A.J."/>
            <person name="Carmen J.C."/>
            <person name="Chen Z."/>
            <person name="Ding L."/>
            <person name="Gujja S."/>
            <person name="Magrini V."/>
            <person name="Misas E."/>
            <person name="Mitreva M."/>
            <person name="Priest M."/>
            <person name="Saif S."/>
            <person name="Whiston E.A."/>
            <person name="Young S."/>
            <person name="Zeng Q."/>
            <person name="Goldman W.E."/>
            <person name="Mardis E.R."/>
            <person name="Taylor J.W."/>
            <person name="McEwen J.G."/>
            <person name="Clay O.K."/>
            <person name="Klein B.S."/>
            <person name="Cuomo C.A."/>
        </authorList>
    </citation>
    <scope>NUCLEOTIDE SEQUENCE [LARGE SCALE GENOMIC DNA]</scope>
    <source>
        <strain evidence="3">ER-3 / ATCC MYA-2586</strain>
    </source>
</reference>
<feature type="compositionally biased region" description="Basic and acidic residues" evidence="1">
    <location>
        <begin position="357"/>
        <end position="372"/>
    </location>
</feature>
<evidence type="ECO:0000313" key="3">
    <source>
        <dbReference type="Proteomes" id="UP000002039"/>
    </source>
</evidence>
<dbReference type="Proteomes" id="UP000002039">
    <property type="component" value="Unassembled WGS sequence"/>
</dbReference>
<gene>
    <name evidence="2" type="ORF">BDCG_04073</name>
</gene>
<evidence type="ECO:0000313" key="2">
    <source>
        <dbReference type="EMBL" id="EEQ88953.1"/>
    </source>
</evidence>
<name>A0ABP2EYG6_AJEDR</name>
<evidence type="ECO:0000256" key="1">
    <source>
        <dbReference type="SAM" id="MobiDB-lite"/>
    </source>
</evidence>
<sequence>MPFGLSSKIQHFQNDSIKPTDADELFGIEHLPPIVDNYWEDQSQYELGLFAVRRLDVFPEASASSVPGPSDIEGSPRERKNFRREKLRGSVQSQERTKYVGAATSDDILSLLKPETFNWADEVEQSAEQEEEDHKNASMFFVVDSLEHSNPSGPPASLNDPLDTKTLQEGSRLQDIDIHLDNMPQYLALAPAKSPLKLVSSEAAKEMARQIDLIRNYPNIHHFNWLGDAMMERSYTSPEISLFVIVSPPKPLYSEHLMRQAVTLWQAMKFVDPILYRGRWEDLTFSGHRLFKAVTGQAFQLYTPVGTWQHDASDPDFQEPVVDSSDMHSYASETGIPLNGWLSVHFAFTRDEYLDQANKHSEPKSKERLERRPFRRSPLQQCMVADDAGDAPYSKAETS</sequence>
<accession>A0ABP2EYG6</accession>
<feature type="region of interest" description="Disordered" evidence="1">
    <location>
        <begin position="357"/>
        <end position="399"/>
    </location>
</feature>
<dbReference type="GeneID" id="69026292"/>
<protein>
    <submittedName>
        <fullName evidence="2">Uncharacterized protein</fullName>
    </submittedName>
</protein>
<dbReference type="EMBL" id="EQ999976">
    <property type="protein sequence ID" value="EEQ88953.1"/>
    <property type="molecule type" value="Genomic_DNA"/>
</dbReference>